<dbReference type="AlphaFoldDB" id="A0A1I4BBP3"/>
<sequence length="59" mass="6170">MVSRGNLITAVLVVLALPVAYLTDLLLESVGVEEQTAFALAFLVLVGIGVFLPQLLTTG</sequence>
<name>A0A1I4BBP3_9EURY</name>
<dbReference type="RefSeq" id="WP_089865177.1">
    <property type="nucleotide sequence ID" value="NZ_FOTC01000001.1"/>
</dbReference>
<reference evidence="3" key="1">
    <citation type="submission" date="2016-10" db="EMBL/GenBank/DDBJ databases">
        <authorList>
            <person name="Varghese N."/>
            <person name="Submissions S."/>
        </authorList>
    </citation>
    <scope>NUCLEOTIDE SEQUENCE [LARGE SCALE GENOMIC DNA]</scope>
    <source>
        <strain evidence="3">CGMCC 1.7738</strain>
    </source>
</reference>
<dbReference type="InterPro" id="IPR058293">
    <property type="entry name" value="DUF7987"/>
</dbReference>
<keyword evidence="1" id="KW-0472">Membrane</keyword>
<organism evidence="2 3">
    <name type="scientific">Halogranum rubrum</name>
    <dbReference type="NCBI Taxonomy" id="553466"/>
    <lineage>
        <taxon>Archaea</taxon>
        <taxon>Methanobacteriati</taxon>
        <taxon>Methanobacteriota</taxon>
        <taxon>Stenosarchaea group</taxon>
        <taxon>Halobacteria</taxon>
        <taxon>Halobacteriales</taxon>
        <taxon>Haloferacaceae</taxon>
    </lineage>
</organism>
<dbReference type="STRING" id="553466.SAMN04487950_0455"/>
<protein>
    <submittedName>
        <fullName evidence="2">Uncharacterized protein</fullName>
    </submittedName>
</protein>
<feature type="transmembrane region" description="Helical" evidence="1">
    <location>
        <begin position="38"/>
        <end position="56"/>
    </location>
</feature>
<evidence type="ECO:0000256" key="1">
    <source>
        <dbReference type="SAM" id="Phobius"/>
    </source>
</evidence>
<gene>
    <name evidence="2" type="ORF">SAMN04487950_0455</name>
</gene>
<keyword evidence="1" id="KW-0812">Transmembrane</keyword>
<keyword evidence="3" id="KW-1185">Reference proteome</keyword>
<dbReference type="Proteomes" id="UP000199607">
    <property type="component" value="Unassembled WGS sequence"/>
</dbReference>
<keyword evidence="1" id="KW-1133">Transmembrane helix</keyword>
<proteinExistence type="predicted"/>
<evidence type="ECO:0000313" key="2">
    <source>
        <dbReference type="EMBL" id="SFK66194.1"/>
    </source>
</evidence>
<evidence type="ECO:0000313" key="3">
    <source>
        <dbReference type="Proteomes" id="UP000199607"/>
    </source>
</evidence>
<dbReference type="EMBL" id="FOTC01000001">
    <property type="protein sequence ID" value="SFK66194.1"/>
    <property type="molecule type" value="Genomic_DNA"/>
</dbReference>
<accession>A0A1I4BBP3</accession>
<dbReference type="Pfam" id="PF25949">
    <property type="entry name" value="DUF7987"/>
    <property type="match status" value="1"/>
</dbReference>